<dbReference type="AlphaFoldDB" id="A0A0D8Y6K3"/>
<protein>
    <submittedName>
        <fullName evidence="2">Uncharacterized protein</fullName>
    </submittedName>
</protein>
<evidence type="ECO:0000313" key="3">
    <source>
        <dbReference type="Proteomes" id="UP000053766"/>
    </source>
</evidence>
<reference evidence="3" key="2">
    <citation type="journal article" date="2016" name="Sci. Rep.">
        <title>Dictyocaulus viviparus genome, variome and transcriptome elucidate lungworm biology and support future intervention.</title>
        <authorList>
            <person name="McNulty S.N."/>
            <person name="Strube C."/>
            <person name="Rosa B.A."/>
            <person name="Martin J.C."/>
            <person name="Tyagi R."/>
            <person name="Choi Y.J."/>
            <person name="Wang Q."/>
            <person name="Hallsworth Pepin K."/>
            <person name="Zhang X."/>
            <person name="Ozersky P."/>
            <person name="Wilson R.K."/>
            <person name="Sternberg P.W."/>
            <person name="Gasser R.B."/>
            <person name="Mitreva M."/>
        </authorList>
    </citation>
    <scope>NUCLEOTIDE SEQUENCE [LARGE SCALE GENOMIC DNA]</scope>
    <source>
        <strain evidence="3">HannoverDv2000</strain>
    </source>
</reference>
<dbReference type="Proteomes" id="UP000053766">
    <property type="component" value="Unassembled WGS sequence"/>
</dbReference>
<proteinExistence type="predicted"/>
<evidence type="ECO:0000256" key="1">
    <source>
        <dbReference type="SAM" id="MobiDB-lite"/>
    </source>
</evidence>
<dbReference type="EMBL" id="KN716166">
    <property type="protein sequence ID" value="KJH52355.1"/>
    <property type="molecule type" value="Genomic_DNA"/>
</dbReference>
<keyword evidence="3" id="KW-1185">Reference proteome</keyword>
<gene>
    <name evidence="2" type="ORF">DICVIV_01447</name>
</gene>
<feature type="compositionally biased region" description="Basic residues" evidence="1">
    <location>
        <begin position="82"/>
        <end position="91"/>
    </location>
</feature>
<organism evidence="2 3">
    <name type="scientific">Dictyocaulus viviparus</name>
    <name type="common">Bovine lungworm</name>
    <dbReference type="NCBI Taxonomy" id="29172"/>
    <lineage>
        <taxon>Eukaryota</taxon>
        <taxon>Metazoa</taxon>
        <taxon>Ecdysozoa</taxon>
        <taxon>Nematoda</taxon>
        <taxon>Chromadorea</taxon>
        <taxon>Rhabditida</taxon>
        <taxon>Rhabditina</taxon>
        <taxon>Rhabditomorpha</taxon>
        <taxon>Strongyloidea</taxon>
        <taxon>Metastrongylidae</taxon>
        <taxon>Dictyocaulus</taxon>
    </lineage>
</organism>
<accession>A0A0D8Y6K3</accession>
<reference evidence="2 3" key="1">
    <citation type="submission" date="2013-11" db="EMBL/GenBank/DDBJ databases">
        <title>Draft genome of the bovine lungworm Dictyocaulus viviparus.</title>
        <authorList>
            <person name="Mitreva M."/>
        </authorList>
    </citation>
    <scope>NUCLEOTIDE SEQUENCE [LARGE SCALE GENOMIC DNA]</scope>
    <source>
        <strain evidence="2 3">HannoverDv2000</strain>
    </source>
</reference>
<feature type="region of interest" description="Disordered" evidence="1">
    <location>
        <begin position="69"/>
        <end position="91"/>
    </location>
</feature>
<name>A0A0D8Y6K3_DICVI</name>
<sequence>MFAYIAVEFPKHVCTVHEDFQFIFCWPKGLRNMYYSDIYKQTDGTSLVGAELFRKFFAKLMKLHKDLLTKPGYGGGGSQCRDRKKNSAKRV</sequence>
<evidence type="ECO:0000313" key="2">
    <source>
        <dbReference type="EMBL" id="KJH52355.1"/>
    </source>
</evidence>